<evidence type="ECO:0000256" key="2">
    <source>
        <dbReference type="ARBA" id="ARBA00023125"/>
    </source>
</evidence>
<evidence type="ECO:0000256" key="3">
    <source>
        <dbReference type="ARBA" id="ARBA00023163"/>
    </source>
</evidence>
<keyword evidence="1" id="KW-0805">Transcription regulation</keyword>
<organism evidence="6 7">
    <name type="scientific">Herbiconiux ginsengi</name>
    <dbReference type="NCBI Taxonomy" id="381665"/>
    <lineage>
        <taxon>Bacteria</taxon>
        <taxon>Bacillati</taxon>
        <taxon>Actinomycetota</taxon>
        <taxon>Actinomycetes</taxon>
        <taxon>Micrococcales</taxon>
        <taxon>Microbacteriaceae</taxon>
        <taxon>Herbiconiux</taxon>
    </lineage>
</organism>
<dbReference type="Pfam" id="PF00440">
    <property type="entry name" value="TetR_N"/>
    <property type="match status" value="1"/>
</dbReference>
<reference evidence="6 7" key="1">
    <citation type="submission" date="2016-10" db="EMBL/GenBank/DDBJ databases">
        <authorList>
            <person name="de Groot N.N."/>
        </authorList>
    </citation>
    <scope>NUCLEOTIDE SEQUENCE [LARGE SCALE GENOMIC DNA]</scope>
    <source>
        <strain evidence="6 7">CGMCC 4.3491</strain>
    </source>
</reference>
<name>A0A1H3SPZ5_9MICO</name>
<dbReference type="InterPro" id="IPR050109">
    <property type="entry name" value="HTH-type_TetR-like_transc_reg"/>
</dbReference>
<feature type="DNA-binding region" description="H-T-H motif" evidence="4">
    <location>
        <begin position="43"/>
        <end position="62"/>
    </location>
</feature>
<keyword evidence="2 4" id="KW-0238">DNA-binding</keyword>
<dbReference type="SUPFAM" id="SSF46689">
    <property type="entry name" value="Homeodomain-like"/>
    <property type="match status" value="1"/>
</dbReference>
<feature type="domain" description="HTH tetR-type" evidence="5">
    <location>
        <begin position="20"/>
        <end position="80"/>
    </location>
</feature>
<evidence type="ECO:0000259" key="5">
    <source>
        <dbReference type="PROSITE" id="PS50977"/>
    </source>
</evidence>
<dbReference type="PROSITE" id="PS50977">
    <property type="entry name" value="HTH_TETR_2"/>
    <property type="match status" value="1"/>
</dbReference>
<keyword evidence="7" id="KW-1185">Reference proteome</keyword>
<dbReference type="EMBL" id="FNPZ01000004">
    <property type="protein sequence ID" value="SDZ40143.1"/>
    <property type="molecule type" value="Genomic_DNA"/>
</dbReference>
<protein>
    <submittedName>
        <fullName evidence="6">Transcriptional regulator, TetR family</fullName>
    </submittedName>
</protein>
<dbReference type="Gene3D" id="1.10.10.60">
    <property type="entry name" value="Homeodomain-like"/>
    <property type="match status" value="1"/>
</dbReference>
<keyword evidence="3" id="KW-0804">Transcription</keyword>
<dbReference type="InterPro" id="IPR001647">
    <property type="entry name" value="HTH_TetR"/>
</dbReference>
<dbReference type="Gene3D" id="1.10.357.10">
    <property type="entry name" value="Tetracycline Repressor, domain 2"/>
    <property type="match status" value="1"/>
</dbReference>
<dbReference type="PANTHER" id="PTHR30055">
    <property type="entry name" value="HTH-TYPE TRANSCRIPTIONAL REGULATOR RUTR"/>
    <property type="match status" value="1"/>
</dbReference>
<evidence type="ECO:0000256" key="4">
    <source>
        <dbReference type="PROSITE-ProRule" id="PRU00335"/>
    </source>
</evidence>
<dbReference type="OrthoDB" id="8688418at2"/>
<dbReference type="Proteomes" id="UP000198891">
    <property type="component" value="Unassembled WGS sequence"/>
</dbReference>
<dbReference type="STRING" id="381665.SAMN05216554_3583"/>
<sequence>MTARRQPQAEELGLRERKRRATRRAIQVAVLRLTAENGLDQVTIEDISRDAGVSPRTFFNYFPSKEASLAGDAPFALTDDIAEAFENAGPDGDPLEDLMAIMAAQAAEDGGVDPELHELRRNLMTQYPQIFALKIDRMREFEAEVCASVARRLEKDAGQRGEDLDVAEATERSRLIGLLSLTLARSAWVAWAEHPDTASLPDLVMRSYQRLRDVVGVPERV</sequence>
<evidence type="ECO:0000256" key="1">
    <source>
        <dbReference type="ARBA" id="ARBA00023015"/>
    </source>
</evidence>
<evidence type="ECO:0000313" key="7">
    <source>
        <dbReference type="Proteomes" id="UP000198891"/>
    </source>
</evidence>
<dbReference type="GO" id="GO:0003700">
    <property type="term" value="F:DNA-binding transcription factor activity"/>
    <property type="evidence" value="ECO:0007669"/>
    <property type="project" value="TreeGrafter"/>
</dbReference>
<gene>
    <name evidence="6" type="ORF">SAMN05216554_3583</name>
</gene>
<evidence type="ECO:0000313" key="6">
    <source>
        <dbReference type="EMBL" id="SDZ40143.1"/>
    </source>
</evidence>
<accession>A0A1H3SPZ5</accession>
<dbReference type="InterPro" id="IPR009057">
    <property type="entry name" value="Homeodomain-like_sf"/>
</dbReference>
<dbReference type="AlphaFoldDB" id="A0A1H3SPZ5"/>
<dbReference type="PANTHER" id="PTHR30055:SF238">
    <property type="entry name" value="MYCOFACTOCIN BIOSYNTHESIS TRANSCRIPTIONAL REGULATOR MFTR-RELATED"/>
    <property type="match status" value="1"/>
</dbReference>
<dbReference type="GO" id="GO:0000976">
    <property type="term" value="F:transcription cis-regulatory region binding"/>
    <property type="evidence" value="ECO:0007669"/>
    <property type="project" value="TreeGrafter"/>
</dbReference>
<dbReference type="RefSeq" id="WP_092556355.1">
    <property type="nucleotide sequence ID" value="NZ_FNPZ01000004.1"/>
</dbReference>
<proteinExistence type="predicted"/>